<accession>A0A940DG28</accession>
<comment type="caution">
    <text evidence="1">The sequence shown here is derived from an EMBL/GenBank/DDBJ whole genome shotgun (WGS) entry which is preliminary data.</text>
</comment>
<dbReference type="EMBL" id="JADINE010000042">
    <property type="protein sequence ID" value="MBO8407474.1"/>
    <property type="molecule type" value="Genomic_DNA"/>
</dbReference>
<proteinExistence type="predicted"/>
<protein>
    <submittedName>
        <fullName evidence="1">50S ribosomal protein L36</fullName>
    </submittedName>
</protein>
<keyword evidence="1" id="KW-0689">Ribosomal protein</keyword>
<evidence type="ECO:0000313" key="1">
    <source>
        <dbReference type="EMBL" id="MBO8407474.1"/>
    </source>
</evidence>
<sequence>MKFLSSLKAWKKRGNVKQIRRGKQVILIDPNNPKLKAKQGFRKK</sequence>
<dbReference type="Proteomes" id="UP000721442">
    <property type="component" value="Unassembled WGS sequence"/>
</dbReference>
<dbReference type="GO" id="GO:0005840">
    <property type="term" value="C:ribosome"/>
    <property type="evidence" value="ECO:0007669"/>
    <property type="project" value="UniProtKB-KW"/>
</dbReference>
<gene>
    <name evidence="1" type="primary">rpmJ</name>
    <name evidence="1" type="ORF">IAC77_03380</name>
</gene>
<dbReference type="GO" id="GO:0006412">
    <property type="term" value="P:translation"/>
    <property type="evidence" value="ECO:0007669"/>
    <property type="project" value="InterPro"/>
</dbReference>
<dbReference type="AlphaFoldDB" id="A0A940DG28"/>
<reference evidence="1" key="2">
    <citation type="journal article" date="2021" name="PeerJ">
        <title>Extensive microbial diversity within the chicken gut microbiome revealed by metagenomics and culture.</title>
        <authorList>
            <person name="Gilroy R."/>
            <person name="Ravi A."/>
            <person name="Getino M."/>
            <person name="Pursley I."/>
            <person name="Horton D.L."/>
            <person name="Alikhan N.F."/>
            <person name="Baker D."/>
            <person name="Gharbi K."/>
            <person name="Hall N."/>
            <person name="Watson M."/>
            <person name="Adriaenssens E.M."/>
            <person name="Foster-Nyarko E."/>
            <person name="Jarju S."/>
            <person name="Secka A."/>
            <person name="Antonio M."/>
            <person name="Oren A."/>
            <person name="Chaudhuri R.R."/>
            <person name="La Ragione R."/>
            <person name="Hildebrand F."/>
            <person name="Pallen M.J."/>
        </authorList>
    </citation>
    <scope>NUCLEOTIDE SEQUENCE</scope>
    <source>
        <strain evidence="1">B1-16210</strain>
    </source>
</reference>
<dbReference type="GO" id="GO:0003735">
    <property type="term" value="F:structural constituent of ribosome"/>
    <property type="evidence" value="ECO:0007669"/>
    <property type="project" value="InterPro"/>
</dbReference>
<organism evidence="1 2">
    <name type="scientific">Candidatus Enterousia excrementavium</name>
    <dbReference type="NCBI Taxonomy" id="2840789"/>
    <lineage>
        <taxon>Bacteria</taxon>
        <taxon>Pseudomonadati</taxon>
        <taxon>Pseudomonadota</taxon>
        <taxon>Alphaproteobacteria</taxon>
        <taxon>Candidatus Enterousia</taxon>
    </lineage>
</organism>
<evidence type="ECO:0000313" key="2">
    <source>
        <dbReference type="Proteomes" id="UP000721442"/>
    </source>
</evidence>
<dbReference type="SUPFAM" id="SSF57840">
    <property type="entry name" value="Ribosomal protein L36"/>
    <property type="match status" value="1"/>
</dbReference>
<reference evidence="1" key="1">
    <citation type="submission" date="2020-10" db="EMBL/GenBank/DDBJ databases">
        <authorList>
            <person name="Gilroy R."/>
        </authorList>
    </citation>
    <scope>NUCLEOTIDE SEQUENCE</scope>
    <source>
        <strain evidence="1">B1-16210</strain>
    </source>
</reference>
<keyword evidence="1" id="KW-0687">Ribonucleoprotein</keyword>
<dbReference type="InterPro" id="IPR035977">
    <property type="entry name" value="Ribosomal_bL36_sp"/>
</dbReference>
<name>A0A940DG28_9PROT</name>